<keyword evidence="1" id="KW-0472">Membrane</keyword>
<reference evidence="3" key="1">
    <citation type="journal article" date="2014" name="Science">
        <title>The coffee genome provides insight into the convergent evolution of caffeine biosynthesis.</title>
        <authorList>
            <person name="Denoeud F."/>
            <person name="Carretero-Paulet L."/>
            <person name="Dereeper A."/>
            <person name="Droc G."/>
            <person name="Guyot R."/>
            <person name="Pietrella M."/>
            <person name="Zheng C."/>
            <person name="Alberti A."/>
            <person name="Anthony F."/>
            <person name="Aprea G."/>
            <person name="Aury J.M."/>
            <person name="Bento P."/>
            <person name="Bernard M."/>
            <person name="Bocs S."/>
            <person name="Campa C."/>
            <person name="Cenci A."/>
            <person name="Combes M.C."/>
            <person name="Crouzillat D."/>
            <person name="Da Silva C."/>
            <person name="Daddiego L."/>
            <person name="De Bellis F."/>
            <person name="Dussert S."/>
            <person name="Garsmeur O."/>
            <person name="Gayraud T."/>
            <person name="Guignon V."/>
            <person name="Jahn K."/>
            <person name="Jamilloux V."/>
            <person name="Joet T."/>
            <person name="Labadie K."/>
            <person name="Lan T."/>
            <person name="Leclercq J."/>
            <person name="Lepelley M."/>
            <person name="Leroy T."/>
            <person name="Li L.T."/>
            <person name="Librado P."/>
            <person name="Lopez L."/>
            <person name="Munoz A."/>
            <person name="Noel B."/>
            <person name="Pallavicini A."/>
            <person name="Perrotta G."/>
            <person name="Poncet V."/>
            <person name="Pot D."/>
            <person name="Priyono X."/>
            <person name="Rigoreau M."/>
            <person name="Rouard M."/>
            <person name="Rozas J."/>
            <person name="Tranchant-Dubreuil C."/>
            <person name="VanBuren R."/>
            <person name="Zhang Q."/>
            <person name="Andrade A.C."/>
            <person name="Argout X."/>
            <person name="Bertrand B."/>
            <person name="de Kochko A."/>
            <person name="Graziosi G."/>
            <person name="Henry R.J."/>
            <person name="Jayarama X."/>
            <person name="Ming R."/>
            <person name="Nagai C."/>
            <person name="Rounsley S."/>
            <person name="Sankoff D."/>
            <person name="Giuliano G."/>
            <person name="Albert V.A."/>
            <person name="Wincker P."/>
            <person name="Lashermes P."/>
        </authorList>
    </citation>
    <scope>NUCLEOTIDE SEQUENCE [LARGE SCALE GENOMIC DNA]</scope>
    <source>
        <strain evidence="3">cv. DH200-94</strain>
    </source>
</reference>
<accession>A0A068VJC8</accession>
<evidence type="ECO:0000313" key="3">
    <source>
        <dbReference type="Proteomes" id="UP000295252"/>
    </source>
</evidence>
<dbReference type="EMBL" id="HG739759">
    <property type="protein sequence ID" value="CDP19778.1"/>
    <property type="molecule type" value="Genomic_DNA"/>
</dbReference>
<organism evidence="2 3">
    <name type="scientific">Coffea canephora</name>
    <name type="common">Robusta coffee</name>
    <dbReference type="NCBI Taxonomy" id="49390"/>
    <lineage>
        <taxon>Eukaryota</taxon>
        <taxon>Viridiplantae</taxon>
        <taxon>Streptophyta</taxon>
        <taxon>Embryophyta</taxon>
        <taxon>Tracheophyta</taxon>
        <taxon>Spermatophyta</taxon>
        <taxon>Magnoliopsida</taxon>
        <taxon>eudicotyledons</taxon>
        <taxon>Gunneridae</taxon>
        <taxon>Pentapetalae</taxon>
        <taxon>asterids</taxon>
        <taxon>lamiids</taxon>
        <taxon>Gentianales</taxon>
        <taxon>Rubiaceae</taxon>
        <taxon>Ixoroideae</taxon>
        <taxon>Gardenieae complex</taxon>
        <taxon>Bertiereae - Coffeeae clade</taxon>
        <taxon>Coffeeae</taxon>
        <taxon>Coffea</taxon>
    </lineage>
</organism>
<keyword evidence="3" id="KW-1185">Reference proteome</keyword>
<keyword evidence="1" id="KW-0812">Transmembrane</keyword>
<dbReference type="Proteomes" id="UP000295252">
    <property type="component" value="Unassembled WGS sequence"/>
</dbReference>
<keyword evidence="1" id="KW-1133">Transmembrane helix</keyword>
<proteinExistence type="predicted"/>
<sequence>MIPDVSDTIHPPNLADSLQIPICCGLLHFQLPPNFNFYLFPFFLLLLYEGFFCKITLLSNQVNANYF</sequence>
<feature type="transmembrane region" description="Helical" evidence="1">
    <location>
        <begin position="37"/>
        <end position="57"/>
    </location>
</feature>
<gene>
    <name evidence="2" type="ORF">GSCOC_T00010382001</name>
</gene>
<dbReference type="Gramene" id="CDP19778">
    <property type="protein sequence ID" value="CDP19778"/>
    <property type="gene ID" value="GSCOC_T00010382001"/>
</dbReference>
<protein>
    <submittedName>
        <fullName evidence="2">DH200=94 genomic scaffold, scaffold_675</fullName>
    </submittedName>
</protein>
<dbReference type="AlphaFoldDB" id="A0A068VJC8"/>
<dbReference type="InParanoid" id="A0A068VJC8"/>
<evidence type="ECO:0000256" key="1">
    <source>
        <dbReference type="SAM" id="Phobius"/>
    </source>
</evidence>
<evidence type="ECO:0000313" key="2">
    <source>
        <dbReference type="EMBL" id="CDP19778.1"/>
    </source>
</evidence>
<name>A0A068VJC8_COFCA</name>